<evidence type="ECO:0000313" key="16">
    <source>
        <dbReference type="EMBL" id="VAW46384.1"/>
    </source>
</evidence>
<dbReference type="Pfam" id="PF01746">
    <property type="entry name" value="tRNA_m1G_MT"/>
    <property type="match status" value="1"/>
</dbReference>
<dbReference type="GO" id="GO:0002939">
    <property type="term" value="P:tRNA N1-guanine methylation"/>
    <property type="evidence" value="ECO:0007669"/>
    <property type="project" value="TreeGrafter"/>
</dbReference>
<dbReference type="Gene3D" id="1.10.1270.20">
    <property type="entry name" value="tRNA(m1g37)methyltransferase, domain 2"/>
    <property type="match status" value="1"/>
</dbReference>
<reference evidence="16" key="1">
    <citation type="submission" date="2018-06" db="EMBL/GenBank/DDBJ databases">
        <authorList>
            <person name="Zhirakovskaya E."/>
        </authorList>
    </citation>
    <scope>NUCLEOTIDE SEQUENCE</scope>
</reference>
<dbReference type="NCBIfam" id="TIGR00088">
    <property type="entry name" value="trmD"/>
    <property type="match status" value="1"/>
</dbReference>
<dbReference type="PIRSF" id="PIRSF000386">
    <property type="entry name" value="tRNA_mtase"/>
    <property type="match status" value="1"/>
</dbReference>
<name>A0A3B0WRN0_9ZZZZ</name>
<evidence type="ECO:0000256" key="8">
    <source>
        <dbReference type="ARBA" id="ARBA00022603"/>
    </source>
</evidence>
<comment type="catalytic activity">
    <reaction evidence="14">
        <text>guanosine(37) in tRNA + S-adenosyl-L-methionine = N(1)-methylguanosine(37) in tRNA + S-adenosyl-L-homocysteine + H(+)</text>
        <dbReference type="Rhea" id="RHEA:36899"/>
        <dbReference type="Rhea" id="RHEA-COMP:10145"/>
        <dbReference type="Rhea" id="RHEA-COMP:10147"/>
        <dbReference type="ChEBI" id="CHEBI:15378"/>
        <dbReference type="ChEBI" id="CHEBI:57856"/>
        <dbReference type="ChEBI" id="CHEBI:59789"/>
        <dbReference type="ChEBI" id="CHEBI:73542"/>
        <dbReference type="ChEBI" id="CHEBI:74269"/>
        <dbReference type="EC" id="2.1.1.228"/>
    </reaction>
</comment>
<dbReference type="SUPFAM" id="SSF75217">
    <property type="entry name" value="alpha/beta knot"/>
    <property type="match status" value="1"/>
</dbReference>
<dbReference type="FunFam" id="3.40.1280.10:FF:000001">
    <property type="entry name" value="tRNA (guanine-N(1)-)-methyltransferase"/>
    <property type="match status" value="1"/>
</dbReference>
<dbReference type="EC" id="2.1.1.228" evidence="5"/>
<evidence type="ECO:0000256" key="3">
    <source>
        <dbReference type="ARBA" id="ARBA00007630"/>
    </source>
</evidence>
<comment type="similarity">
    <text evidence="3">Belongs to the RNA methyltransferase TrmD family.</text>
</comment>
<sequence length="230" mass="24937">MKLNIITLFPAMVKDALSFGVIGKAIEHGLLTLNCVNPRDFAANKHNRVDDKPFGGGPGMVMMYDPMQRAMESVKQQGNMGEVVFLSPQGKQLDQSLCNELATKSCLTLVCGRYEGIDQRFVDEYVDQEISIGDYVISGGEIAACVVIDAIGRQIKGVLGDDESAMTDSFMNGLLGIPQYTRSDLLGQSGVPEVLLSGHHQAISAWREQQATAITKLKRPDLLAGTSESK</sequence>
<dbReference type="AlphaFoldDB" id="A0A3B0WRN0"/>
<keyword evidence="7" id="KW-0963">Cytoplasm</keyword>
<evidence type="ECO:0000256" key="9">
    <source>
        <dbReference type="ARBA" id="ARBA00022679"/>
    </source>
</evidence>
<comment type="subunit">
    <text evidence="4">Homodimer.</text>
</comment>
<evidence type="ECO:0000256" key="11">
    <source>
        <dbReference type="ARBA" id="ARBA00022694"/>
    </source>
</evidence>
<organism evidence="16">
    <name type="scientific">hydrothermal vent metagenome</name>
    <dbReference type="NCBI Taxonomy" id="652676"/>
    <lineage>
        <taxon>unclassified sequences</taxon>
        <taxon>metagenomes</taxon>
        <taxon>ecological metagenomes</taxon>
    </lineage>
</organism>
<gene>
    <name evidence="16" type="ORF">MNBD_GAMMA02-1434</name>
</gene>
<evidence type="ECO:0000256" key="6">
    <source>
        <dbReference type="ARBA" id="ARBA00014679"/>
    </source>
</evidence>
<dbReference type="CDD" id="cd18080">
    <property type="entry name" value="TrmD-like"/>
    <property type="match status" value="1"/>
</dbReference>
<keyword evidence="11" id="KW-0819">tRNA processing</keyword>
<dbReference type="HAMAP" id="MF_00605">
    <property type="entry name" value="TrmD"/>
    <property type="match status" value="1"/>
</dbReference>
<evidence type="ECO:0000256" key="4">
    <source>
        <dbReference type="ARBA" id="ARBA00011738"/>
    </source>
</evidence>
<dbReference type="EMBL" id="UOFA01000275">
    <property type="protein sequence ID" value="VAW46384.1"/>
    <property type="molecule type" value="Genomic_DNA"/>
</dbReference>
<proteinExistence type="inferred from homology"/>
<dbReference type="InterPro" id="IPR029028">
    <property type="entry name" value="Alpha/beta_knot_MTases"/>
</dbReference>
<comment type="subcellular location">
    <subcellularLocation>
        <location evidence="2">Cytoplasm</location>
    </subcellularLocation>
</comment>
<evidence type="ECO:0000259" key="15">
    <source>
        <dbReference type="Pfam" id="PF01746"/>
    </source>
</evidence>
<evidence type="ECO:0000256" key="5">
    <source>
        <dbReference type="ARBA" id="ARBA00012807"/>
    </source>
</evidence>
<evidence type="ECO:0000256" key="10">
    <source>
        <dbReference type="ARBA" id="ARBA00022691"/>
    </source>
</evidence>
<dbReference type="InterPro" id="IPR029026">
    <property type="entry name" value="tRNA_m1G_MTases_N"/>
</dbReference>
<evidence type="ECO:0000256" key="12">
    <source>
        <dbReference type="ARBA" id="ARBA00029736"/>
    </source>
</evidence>
<dbReference type="PANTHER" id="PTHR46417">
    <property type="entry name" value="TRNA (GUANINE-N(1)-)-METHYLTRANSFERASE"/>
    <property type="match status" value="1"/>
</dbReference>
<keyword evidence="8 16" id="KW-0489">Methyltransferase</keyword>
<keyword evidence="10" id="KW-0949">S-adenosyl-L-methionine</keyword>
<comment type="function">
    <text evidence="1">Specifically methylates guanosine-37 in various tRNAs.</text>
</comment>
<dbReference type="GO" id="GO:0052906">
    <property type="term" value="F:tRNA (guanine(37)-N1)-methyltransferase activity"/>
    <property type="evidence" value="ECO:0007669"/>
    <property type="project" value="UniProtKB-EC"/>
</dbReference>
<dbReference type="InterPro" id="IPR023148">
    <property type="entry name" value="tRNA_m1G_MeTrfase_C_sf"/>
</dbReference>
<dbReference type="InterPro" id="IPR002649">
    <property type="entry name" value="tRNA_m1G_MeTrfase_TrmD"/>
</dbReference>
<dbReference type="NCBIfam" id="NF000648">
    <property type="entry name" value="PRK00026.1"/>
    <property type="match status" value="1"/>
</dbReference>
<feature type="domain" description="tRNA methyltransferase TRMD/TRM10-type" evidence="15">
    <location>
        <begin position="1"/>
        <end position="223"/>
    </location>
</feature>
<accession>A0A3B0WRN0</accession>
<evidence type="ECO:0000256" key="2">
    <source>
        <dbReference type="ARBA" id="ARBA00004496"/>
    </source>
</evidence>
<dbReference type="InterPro" id="IPR016009">
    <property type="entry name" value="tRNA_MeTrfase_TRMD/TRM10"/>
</dbReference>
<keyword evidence="9 16" id="KW-0808">Transferase</keyword>
<dbReference type="Gene3D" id="3.40.1280.10">
    <property type="match status" value="1"/>
</dbReference>
<evidence type="ECO:0000256" key="1">
    <source>
        <dbReference type="ARBA" id="ARBA00002634"/>
    </source>
</evidence>
<evidence type="ECO:0000256" key="13">
    <source>
        <dbReference type="ARBA" id="ARBA00033392"/>
    </source>
</evidence>
<dbReference type="GO" id="GO:0005829">
    <property type="term" value="C:cytosol"/>
    <property type="evidence" value="ECO:0007669"/>
    <property type="project" value="TreeGrafter"/>
</dbReference>
<evidence type="ECO:0000256" key="14">
    <source>
        <dbReference type="ARBA" id="ARBA00047783"/>
    </source>
</evidence>
<protein>
    <recommendedName>
        <fullName evidence="6">tRNA (guanine-N(1)-)-methyltransferase</fullName>
        <ecNumber evidence="5">2.1.1.228</ecNumber>
    </recommendedName>
    <alternativeName>
        <fullName evidence="12">M1G-methyltransferase</fullName>
    </alternativeName>
    <alternativeName>
        <fullName evidence="13">tRNA [GM37] methyltransferase</fullName>
    </alternativeName>
</protein>
<dbReference type="PANTHER" id="PTHR46417:SF1">
    <property type="entry name" value="TRNA (GUANINE-N(1)-)-METHYLTRANSFERASE"/>
    <property type="match status" value="1"/>
</dbReference>
<evidence type="ECO:0000256" key="7">
    <source>
        <dbReference type="ARBA" id="ARBA00022490"/>
    </source>
</evidence>